<dbReference type="CDD" id="cd05466">
    <property type="entry name" value="PBP2_LTTR_substrate"/>
    <property type="match status" value="1"/>
</dbReference>
<dbReference type="PANTHER" id="PTHR37945:SF1">
    <property type="entry name" value="EXTRACELLULAR TUNGSTATE BINDING PROTEIN"/>
    <property type="match status" value="1"/>
</dbReference>
<dbReference type="AlphaFoldDB" id="A0A1M4Z6D1"/>
<evidence type="ECO:0000256" key="1">
    <source>
        <dbReference type="SAM" id="SignalP"/>
    </source>
</evidence>
<dbReference type="Proteomes" id="UP000184346">
    <property type="component" value="Unassembled WGS sequence"/>
</dbReference>
<protein>
    <submittedName>
        <fullName evidence="3">Tungstate transport system substrate-binding protein</fullName>
    </submittedName>
</protein>
<dbReference type="Pfam" id="PF12849">
    <property type="entry name" value="PBP_like_2"/>
    <property type="match status" value="1"/>
</dbReference>
<keyword evidence="1" id="KW-0732">Signal</keyword>
<accession>A0A1M4Z6D1</accession>
<dbReference type="InterPro" id="IPR024370">
    <property type="entry name" value="PBP_domain"/>
</dbReference>
<name>A0A1M4Z6D1_9GAMM</name>
<evidence type="ECO:0000259" key="2">
    <source>
        <dbReference type="Pfam" id="PF12849"/>
    </source>
</evidence>
<organism evidence="3 4">
    <name type="scientific">Modicisalibacter ilicicola DSM 19980</name>
    <dbReference type="NCBI Taxonomy" id="1121942"/>
    <lineage>
        <taxon>Bacteria</taxon>
        <taxon>Pseudomonadati</taxon>
        <taxon>Pseudomonadota</taxon>
        <taxon>Gammaproteobacteria</taxon>
        <taxon>Oceanospirillales</taxon>
        <taxon>Halomonadaceae</taxon>
        <taxon>Modicisalibacter</taxon>
    </lineage>
</organism>
<proteinExistence type="predicted"/>
<dbReference type="PANTHER" id="PTHR37945">
    <property type="entry name" value="EXTRACELLULAR TUNGSTATE BINDING PROTEIN"/>
    <property type="match status" value="1"/>
</dbReference>
<evidence type="ECO:0000313" key="4">
    <source>
        <dbReference type="Proteomes" id="UP000184346"/>
    </source>
</evidence>
<reference evidence="3 4" key="1">
    <citation type="submission" date="2016-11" db="EMBL/GenBank/DDBJ databases">
        <authorList>
            <person name="Jaros S."/>
            <person name="Januszkiewicz K."/>
            <person name="Wedrychowicz H."/>
        </authorList>
    </citation>
    <scope>NUCLEOTIDE SEQUENCE [LARGE SCALE GENOMIC DNA]</scope>
    <source>
        <strain evidence="3 4">DSM 19980</strain>
    </source>
</reference>
<feature type="signal peptide" evidence="1">
    <location>
        <begin position="1"/>
        <end position="34"/>
    </location>
</feature>
<sequence>MAEGKNTMTVRLSCRMRAMGGATLLALLALPALAAEEEIVRLATTTSTYNSGLLDELLPEFEADHPYRVQVIAVGTGKALRMGRDGDADLVMTHAPAAEQAFVDAGHGIEPKGVMYNDFVIVGPEDDPAAIQGLVGVTEAFARIADSGALFISRGDDSGTHKKELALWETTGVEPGFDGYRSVGQGMGKTLQMANELEGYTLTDRGTWLAMQDKLDLSLLMQGDERLFNPYQVILVNPERYDDLNAEGARALAEWLVSEEGQQAIDAFRLNGERLFHASAGERVSPKQAVSGNNP</sequence>
<feature type="domain" description="PBP" evidence="2">
    <location>
        <begin position="40"/>
        <end position="260"/>
    </location>
</feature>
<feature type="chain" id="PRO_5012206113" evidence="1">
    <location>
        <begin position="35"/>
        <end position="295"/>
    </location>
</feature>
<evidence type="ECO:0000313" key="3">
    <source>
        <dbReference type="EMBL" id="SHF13508.1"/>
    </source>
</evidence>
<dbReference type="EMBL" id="FQUJ01000007">
    <property type="protein sequence ID" value="SHF13508.1"/>
    <property type="molecule type" value="Genomic_DNA"/>
</dbReference>
<dbReference type="Gene3D" id="3.40.190.10">
    <property type="entry name" value="Periplasmic binding protein-like II"/>
    <property type="match status" value="2"/>
</dbReference>
<keyword evidence="4" id="KW-1185">Reference proteome</keyword>
<dbReference type="InterPro" id="IPR052738">
    <property type="entry name" value="ABC-Tungstate_binding"/>
</dbReference>
<dbReference type="STRING" id="1121942.SAMN02745148_01879"/>
<gene>
    <name evidence="3" type="ORF">SAMN02745148_01879</name>
</gene>
<dbReference type="SUPFAM" id="SSF53850">
    <property type="entry name" value="Periplasmic binding protein-like II"/>
    <property type="match status" value="1"/>
</dbReference>